<dbReference type="InterPro" id="IPR050114">
    <property type="entry name" value="UPF0173_UPF0282_UlaG_hydrolase"/>
</dbReference>
<dbReference type="EMBL" id="BMQC01000002">
    <property type="protein sequence ID" value="GGK16343.1"/>
    <property type="molecule type" value="Genomic_DNA"/>
</dbReference>
<evidence type="ECO:0000313" key="6">
    <source>
        <dbReference type="EMBL" id="GGK16343.1"/>
    </source>
</evidence>
<reference evidence="6" key="2">
    <citation type="submission" date="2020-09" db="EMBL/GenBank/DDBJ databases">
        <authorList>
            <person name="Sun Q."/>
            <person name="Ohkuma M."/>
        </authorList>
    </citation>
    <scope>NUCLEOTIDE SEQUENCE</scope>
    <source>
        <strain evidence="6">JCM 3091</strain>
    </source>
</reference>
<evidence type="ECO:0000313" key="7">
    <source>
        <dbReference type="Proteomes" id="UP000662200"/>
    </source>
</evidence>
<feature type="domain" description="Rieske" evidence="5">
    <location>
        <begin position="470"/>
        <end position="530"/>
    </location>
</feature>
<keyword evidence="7" id="KW-1185">Reference proteome</keyword>
<name>A0A8J3BK14_9ACTN</name>
<dbReference type="InterPro" id="IPR036922">
    <property type="entry name" value="Rieske_2Fe-2S_sf"/>
</dbReference>
<gene>
    <name evidence="6" type="ORF">GCM10010124_06160</name>
</gene>
<sequence>MKITFLGHAGVHIAAGATRLVCDPWFSAHGAFLGGWHPLPDNGDCAPLVDDATHVYVSHGHEDHLDRDVLASLPAGVPVFLPHFRRPGWRRLLRALGRGLDVQPLVDGAVVEAGQLRLRLVLSPTARHEDSALVVEDRVTGLVAVNLNDCQLDADQLRAIRAAYPRVDVALSQYSGATWFPFAYDFPVADRVAAAAQKKMNSMRRWHRAMSILQPNTAIAFAGPPMPLDPALTPFFFGPDSIFTTPSELRDWLDATDPDLSRRCHIPMPGDVLDLDGEVFVPDPDGPRLDWADLNAYVTEYAKRRAPAIEAQLAALPSPTPDLFARFAGHFGRLFVAAPSVCRGVDALVAFDITGAHGGCWLVDFRRLEVTASSDGFGDAGTRPDYRFGIDSRFLPTILSGGMSFEDFFFSFRFRASRPSIGAYNEELMSVLRFSNPADLVFYGRSLDQEQQPTSSFRLCTPLGTYDVPDRCPHNGARLGPEDYQPGDHTVVCGQHGWRFRLPSGECLNGRATLAVREVTAASEPDSVITKTS</sequence>
<dbReference type="Pfam" id="PF13483">
    <property type="entry name" value="Lactamase_B_3"/>
    <property type="match status" value="1"/>
</dbReference>
<keyword evidence="1" id="KW-0001">2Fe-2S</keyword>
<dbReference type="Proteomes" id="UP000662200">
    <property type="component" value="Unassembled WGS sequence"/>
</dbReference>
<keyword evidence="4" id="KW-0411">Iron-sulfur</keyword>
<dbReference type="CDD" id="cd03467">
    <property type="entry name" value="Rieske"/>
    <property type="match status" value="1"/>
</dbReference>
<dbReference type="Gene3D" id="2.102.10.10">
    <property type="entry name" value="Rieske [2Fe-2S] iron-sulphur domain"/>
    <property type="match status" value="1"/>
</dbReference>
<protein>
    <submittedName>
        <fullName evidence="6">Putative Rieske 2Fe-2S iron-sulfur protein</fullName>
    </submittedName>
</protein>
<dbReference type="AlphaFoldDB" id="A0A8J3BK14"/>
<dbReference type="SUPFAM" id="SSF50022">
    <property type="entry name" value="ISP domain"/>
    <property type="match status" value="1"/>
</dbReference>
<dbReference type="SUPFAM" id="SSF56281">
    <property type="entry name" value="Metallo-hydrolase/oxidoreductase"/>
    <property type="match status" value="1"/>
</dbReference>
<evidence type="ECO:0000256" key="1">
    <source>
        <dbReference type="ARBA" id="ARBA00022714"/>
    </source>
</evidence>
<dbReference type="Pfam" id="PF00355">
    <property type="entry name" value="Rieske"/>
    <property type="match status" value="1"/>
</dbReference>
<proteinExistence type="predicted"/>
<dbReference type="InterPro" id="IPR017941">
    <property type="entry name" value="Rieske_2Fe-2S"/>
</dbReference>
<accession>A0A8J3BK14</accession>
<dbReference type="InterPro" id="IPR036866">
    <property type="entry name" value="RibonucZ/Hydroxyglut_hydro"/>
</dbReference>
<evidence type="ECO:0000256" key="2">
    <source>
        <dbReference type="ARBA" id="ARBA00022723"/>
    </source>
</evidence>
<dbReference type="PANTHER" id="PTHR43546">
    <property type="entry name" value="UPF0173 METAL-DEPENDENT HYDROLASE MJ1163-RELATED"/>
    <property type="match status" value="1"/>
</dbReference>
<dbReference type="GO" id="GO:0004497">
    <property type="term" value="F:monooxygenase activity"/>
    <property type="evidence" value="ECO:0007669"/>
    <property type="project" value="UniProtKB-ARBA"/>
</dbReference>
<dbReference type="Gene3D" id="3.60.15.10">
    <property type="entry name" value="Ribonuclease Z/Hydroxyacylglutathione hydrolase-like"/>
    <property type="match status" value="1"/>
</dbReference>
<dbReference type="GO" id="GO:0016705">
    <property type="term" value="F:oxidoreductase activity, acting on paired donors, with incorporation or reduction of molecular oxygen"/>
    <property type="evidence" value="ECO:0007669"/>
    <property type="project" value="UniProtKB-ARBA"/>
</dbReference>
<dbReference type="PROSITE" id="PS51296">
    <property type="entry name" value="RIESKE"/>
    <property type="match status" value="1"/>
</dbReference>
<comment type="caution">
    <text evidence="6">The sequence shown here is derived from an EMBL/GenBank/DDBJ whole genome shotgun (WGS) entry which is preliminary data.</text>
</comment>
<dbReference type="GO" id="GO:0051537">
    <property type="term" value="F:2 iron, 2 sulfur cluster binding"/>
    <property type="evidence" value="ECO:0007669"/>
    <property type="project" value="UniProtKB-KW"/>
</dbReference>
<reference evidence="6" key="1">
    <citation type="journal article" date="2014" name="Int. J. Syst. Evol. Microbiol.">
        <title>Complete genome sequence of Corynebacterium casei LMG S-19264T (=DSM 44701T), isolated from a smear-ripened cheese.</title>
        <authorList>
            <consortium name="US DOE Joint Genome Institute (JGI-PGF)"/>
            <person name="Walter F."/>
            <person name="Albersmeier A."/>
            <person name="Kalinowski J."/>
            <person name="Ruckert C."/>
        </authorList>
    </citation>
    <scope>NUCLEOTIDE SEQUENCE</scope>
    <source>
        <strain evidence="6">JCM 3091</strain>
    </source>
</reference>
<evidence type="ECO:0000259" key="5">
    <source>
        <dbReference type="PROSITE" id="PS51296"/>
    </source>
</evidence>
<keyword evidence="2" id="KW-0479">Metal-binding</keyword>
<dbReference type="GO" id="GO:0046872">
    <property type="term" value="F:metal ion binding"/>
    <property type="evidence" value="ECO:0007669"/>
    <property type="project" value="UniProtKB-KW"/>
</dbReference>
<evidence type="ECO:0000256" key="4">
    <source>
        <dbReference type="ARBA" id="ARBA00023014"/>
    </source>
</evidence>
<keyword evidence="3" id="KW-0408">Iron</keyword>
<dbReference type="RefSeq" id="WP_189112642.1">
    <property type="nucleotide sequence ID" value="NZ_BMQC01000002.1"/>
</dbReference>
<organism evidence="6 7">
    <name type="scientific">Pilimelia terevasa</name>
    <dbReference type="NCBI Taxonomy" id="53372"/>
    <lineage>
        <taxon>Bacteria</taxon>
        <taxon>Bacillati</taxon>
        <taxon>Actinomycetota</taxon>
        <taxon>Actinomycetes</taxon>
        <taxon>Micromonosporales</taxon>
        <taxon>Micromonosporaceae</taxon>
        <taxon>Pilimelia</taxon>
    </lineage>
</organism>
<evidence type="ECO:0000256" key="3">
    <source>
        <dbReference type="ARBA" id="ARBA00023004"/>
    </source>
</evidence>